<gene>
    <name evidence="1" type="ORF">Clacol_004517</name>
</gene>
<dbReference type="EMBL" id="BPWL01000005">
    <property type="protein sequence ID" value="GJJ10291.1"/>
    <property type="molecule type" value="Genomic_DNA"/>
</dbReference>
<reference evidence="1" key="1">
    <citation type="submission" date="2021-10" db="EMBL/GenBank/DDBJ databases">
        <title>De novo Genome Assembly of Clathrus columnatus (Basidiomycota, Fungi) Using Illumina and Nanopore Sequence Data.</title>
        <authorList>
            <person name="Ogiso-Tanaka E."/>
            <person name="Itagaki H."/>
            <person name="Hosoya T."/>
            <person name="Hosaka K."/>
        </authorList>
    </citation>
    <scope>NUCLEOTIDE SEQUENCE</scope>
    <source>
        <strain evidence="1">MO-923</strain>
    </source>
</reference>
<comment type="caution">
    <text evidence="1">The sequence shown here is derived from an EMBL/GenBank/DDBJ whole genome shotgun (WGS) entry which is preliminary data.</text>
</comment>
<accession>A0AAV5A6N4</accession>
<organism evidence="1 2">
    <name type="scientific">Clathrus columnatus</name>
    <dbReference type="NCBI Taxonomy" id="1419009"/>
    <lineage>
        <taxon>Eukaryota</taxon>
        <taxon>Fungi</taxon>
        <taxon>Dikarya</taxon>
        <taxon>Basidiomycota</taxon>
        <taxon>Agaricomycotina</taxon>
        <taxon>Agaricomycetes</taxon>
        <taxon>Phallomycetidae</taxon>
        <taxon>Phallales</taxon>
        <taxon>Clathraceae</taxon>
        <taxon>Clathrus</taxon>
    </lineage>
</organism>
<proteinExistence type="predicted"/>
<dbReference type="Proteomes" id="UP001050691">
    <property type="component" value="Unassembled WGS sequence"/>
</dbReference>
<protein>
    <submittedName>
        <fullName evidence="1">Uncharacterized protein</fullName>
    </submittedName>
</protein>
<sequence length="106" mass="11956">MTYYSFQLKCATPTNLAEIFLQWQESISSPAVANDCSFNSIINITSNIILIQGSKLGEKAELEASEIYISLKKIFAVDITTHKLDWLATTIENLANYPPLYKELLH</sequence>
<keyword evidence="2" id="KW-1185">Reference proteome</keyword>
<dbReference type="AlphaFoldDB" id="A0AAV5A6N4"/>
<name>A0AAV5A6N4_9AGAM</name>
<evidence type="ECO:0000313" key="1">
    <source>
        <dbReference type="EMBL" id="GJJ10291.1"/>
    </source>
</evidence>
<evidence type="ECO:0000313" key="2">
    <source>
        <dbReference type="Proteomes" id="UP001050691"/>
    </source>
</evidence>